<feature type="active site" description="Proton donor" evidence="12">
    <location>
        <position position="101"/>
    </location>
</feature>
<feature type="binding site" evidence="13">
    <location>
        <position position="140"/>
    </location>
    <ligand>
        <name>FMN</name>
        <dbReference type="ChEBI" id="CHEBI:58210"/>
    </ligand>
</feature>
<keyword evidence="2" id="KW-0820">tRNA-binding</keyword>
<evidence type="ECO:0000256" key="12">
    <source>
        <dbReference type="PIRSR" id="PIRSR006621-1"/>
    </source>
</evidence>
<feature type="binding site" evidence="13">
    <location>
        <begin position="225"/>
        <end position="226"/>
    </location>
    <ligand>
        <name>FMN</name>
        <dbReference type="ChEBI" id="CHEBI:58210"/>
    </ligand>
</feature>
<comment type="similarity">
    <text evidence="11">Belongs to the dus family.</text>
</comment>
<dbReference type="PANTHER" id="PTHR45846">
    <property type="entry name" value="TRNA-DIHYDROURIDINE(47) SYNTHASE [NAD(P)(+)]-LIKE"/>
    <property type="match status" value="1"/>
</dbReference>
<evidence type="ECO:0000256" key="6">
    <source>
        <dbReference type="ARBA" id="ARBA00022857"/>
    </source>
</evidence>
<proteinExistence type="inferred from homology"/>
<keyword evidence="13" id="KW-0547">Nucleotide-binding</keyword>
<keyword evidence="16" id="KW-1185">Reference proteome</keyword>
<evidence type="ECO:0000256" key="4">
    <source>
        <dbReference type="ARBA" id="ARBA00022643"/>
    </source>
</evidence>
<dbReference type="AlphaFoldDB" id="A0A1W2DAV3"/>
<dbReference type="CDD" id="cd02801">
    <property type="entry name" value="DUS_like_FMN"/>
    <property type="match status" value="1"/>
</dbReference>
<dbReference type="NCBIfam" id="TIGR00737">
    <property type="entry name" value="nifR3_yhdG"/>
    <property type="match status" value="1"/>
</dbReference>
<feature type="binding site" evidence="13">
    <location>
        <position position="170"/>
    </location>
    <ligand>
        <name>FMN</name>
        <dbReference type="ChEBI" id="CHEBI:58210"/>
    </ligand>
</feature>
<dbReference type="Gene3D" id="1.10.1200.80">
    <property type="entry name" value="Putative flavin oxidoreducatase, domain 2"/>
    <property type="match status" value="1"/>
</dbReference>
<dbReference type="PIRSF" id="PIRSF006621">
    <property type="entry name" value="Dus"/>
    <property type="match status" value="1"/>
</dbReference>
<comment type="cofactor">
    <cofactor evidence="11 13">
        <name>FMN</name>
        <dbReference type="ChEBI" id="CHEBI:58210"/>
    </cofactor>
</comment>
<evidence type="ECO:0000256" key="2">
    <source>
        <dbReference type="ARBA" id="ARBA00022555"/>
    </source>
</evidence>
<evidence type="ECO:0000313" key="15">
    <source>
        <dbReference type="EMBL" id="SMC94503.1"/>
    </source>
</evidence>
<feature type="domain" description="DUS-like FMN-binding" evidence="14">
    <location>
        <begin position="13"/>
        <end position="314"/>
    </location>
</feature>
<keyword evidence="8 11" id="KW-0560">Oxidoreductase</keyword>
<dbReference type="GO" id="GO:0000049">
    <property type="term" value="F:tRNA binding"/>
    <property type="evidence" value="ECO:0007669"/>
    <property type="project" value="UniProtKB-KW"/>
</dbReference>
<evidence type="ECO:0000256" key="8">
    <source>
        <dbReference type="ARBA" id="ARBA00023002"/>
    </source>
</evidence>
<evidence type="ECO:0000259" key="14">
    <source>
        <dbReference type="Pfam" id="PF01207"/>
    </source>
</evidence>
<dbReference type="InterPro" id="IPR035587">
    <property type="entry name" value="DUS-like_FMN-bd"/>
</dbReference>
<evidence type="ECO:0000256" key="13">
    <source>
        <dbReference type="PIRSR" id="PIRSR006621-2"/>
    </source>
</evidence>
<dbReference type="EC" id="1.3.1.-" evidence="11"/>
<dbReference type="InterPro" id="IPR013785">
    <property type="entry name" value="Aldolase_TIM"/>
</dbReference>
<dbReference type="SUPFAM" id="SSF51395">
    <property type="entry name" value="FMN-linked oxidoreductases"/>
    <property type="match status" value="1"/>
</dbReference>
<keyword evidence="4 11" id="KW-0288">FMN</keyword>
<dbReference type="Proteomes" id="UP000192418">
    <property type="component" value="Unassembled WGS sequence"/>
</dbReference>
<evidence type="ECO:0000256" key="9">
    <source>
        <dbReference type="ARBA" id="ARBA00048205"/>
    </source>
</evidence>
<keyword evidence="6" id="KW-0521">NADP</keyword>
<evidence type="ECO:0000256" key="3">
    <source>
        <dbReference type="ARBA" id="ARBA00022630"/>
    </source>
</evidence>
<accession>A0A1W2DAV3</accession>
<evidence type="ECO:0000256" key="5">
    <source>
        <dbReference type="ARBA" id="ARBA00022694"/>
    </source>
</evidence>
<evidence type="ECO:0000256" key="11">
    <source>
        <dbReference type="PIRNR" id="PIRNR006621"/>
    </source>
</evidence>
<gene>
    <name evidence="15" type="ORF">SAMN02746065_11666</name>
</gene>
<dbReference type="PANTHER" id="PTHR45846:SF1">
    <property type="entry name" value="TRNA-DIHYDROURIDINE(47) SYNTHASE [NAD(P)(+)]-LIKE"/>
    <property type="match status" value="1"/>
</dbReference>
<evidence type="ECO:0000256" key="7">
    <source>
        <dbReference type="ARBA" id="ARBA00022884"/>
    </source>
</evidence>
<dbReference type="GO" id="GO:0050660">
    <property type="term" value="F:flavin adenine dinucleotide binding"/>
    <property type="evidence" value="ECO:0007669"/>
    <property type="project" value="InterPro"/>
</dbReference>
<protein>
    <recommendedName>
        <fullName evidence="11">tRNA-dihydrouridine synthase</fullName>
        <ecNumber evidence="11">1.3.1.-</ecNumber>
    </recommendedName>
</protein>
<dbReference type="Gene3D" id="3.20.20.70">
    <property type="entry name" value="Aldolase class I"/>
    <property type="match status" value="1"/>
</dbReference>
<evidence type="ECO:0000256" key="10">
    <source>
        <dbReference type="ARBA" id="ARBA00048802"/>
    </source>
</evidence>
<evidence type="ECO:0000256" key="1">
    <source>
        <dbReference type="ARBA" id="ARBA00002790"/>
    </source>
</evidence>
<keyword evidence="5 11" id="KW-0819">tRNA processing</keyword>
<keyword evidence="3 11" id="KW-0285">Flavoprotein</keyword>
<dbReference type="OrthoDB" id="9764501at2"/>
<dbReference type="RefSeq" id="WP_084070149.1">
    <property type="nucleotide sequence ID" value="NZ_FWXY01000016.1"/>
</dbReference>
<dbReference type="STRING" id="1121400.SAMN02746065_11666"/>
<comment type="catalytic activity">
    <reaction evidence="10">
        <text>a 5,6-dihydrouridine in tRNA + NAD(+) = a uridine in tRNA + NADH + H(+)</text>
        <dbReference type="Rhea" id="RHEA:54452"/>
        <dbReference type="Rhea" id="RHEA-COMP:13339"/>
        <dbReference type="Rhea" id="RHEA-COMP:13887"/>
        <dbReference type="ChEBI" id="CHEBI:15378"/>
        <dbReference type="ChEBI" id="CHEBI:57540"/>
        <dbReference type="ChEBI" id="CHEBI:57945"/>
        <dbReference type="ChEBI" id="CHEBI:65315"/>
        <dbReference type="ChEBI" id="CHEBI:74443"/>
    </reaction>
</comment>
<comment type="catalytic activity">
    <reaction evidence="9">
        <text>a 5,6-dihydrouridine in tRNA + NADP(+) = a uridine in tRNA + NADPH + H(+)</text>
        <dbReference type="Rhea" id="RHEA:23624"/>
        <dbReference type="Rhea" id="RHEA-COMP:13339"/>
        <dbReference type="Rhea" id="RHEA-COMP:13887"/>
        <dbReference type="ChEBI" id="CHEBI:15378"/>
        <dbReference type="ChEBI" id="CHEBI:57783"/>
        <dbReference type="ChEBI" id="CHEBI:58349"/>
        <dbReference type="ChEBI" id="CHEBI:65315"/>
        <dbReference type="ChEBI" id="CHEBI:74443"/>
    </reaction>
</comment>
<dbReference type="InterPro" id="IPR001269">
    <property type="entry name" value="DUS_fam"/>
</dbReference>
<dbReference type="Pfam" id="PF01207">
    <property type="entry name" value="Dus"/>
    <property type="match status" value="1"/>
</dbReference>
<dbReference type="GO" id="GO:0017150">
    <property type="term" value="F:tRNA dihydrouridine synthase activity"/>
    <property type="evidence" value="ECO:0007669"/>
    <property type="project" value="InterPro"/>
</dbReference>
<evidence type="ECO:0000313" key="16">
    <source>
        <dbReference type="Proteomes" id="UP000192418"/>
    </source>
</evidence>
<feature type="binding site" evidence="13">
    <location>
        <position position="70"/>
    </location>
    <ligand>
        <name>FMN</name>
        <dbReference type="ChEBI" id="CHEBI:58210"/>
    </ligand>
</feature>
<dbReference type="EMBL" id="FWXY01000016">
    <property type="protein sequence ID" value="SMC94503.1"/>
    <property type="molecule type" value="Genomic_DNA"/>
</dbReference>
<keyword evidence="7" id="KW-0694">RNA-binding</keyword>
<dbReference type="InterPro" id="IPR004652">
    <property type="entry name" value="DusB-like"/>
</dbReference>
<comment type="function">
    <text evidence="1 11">Catalyzes the synthesis of 5,6-dihydrouridine (D), a modified base found in the D-loop of most tRNAs, via the reduction of the C5-C6 double bond in target uridines.</text>
</comment>
<dbReference type="InterPro" id="IPR024036">
    <property type="entry name" value="tRNA-dHydroUridine_Synthase_C"/>
</dbReference>
<reference evidence="15 16" key="1">
    <citation type="submission" date="2017-04" db="EMBL/GenBank/DDBJ databases">
        <authorList>
            <person name="Afonso C.L."/>
            <person name="Miller P.J."/>
            <person name="Scott M.A."/>
            <person name="Spackman E."/>
            <person name="Goraichik I."/>
            <person name="Dimitrov K.M."/>
            <person name="Suarez D.L."/>
            <person name="Swayne D.E."/>
        </authorList>
    </citation>
    <scope>NUCLEOTIDE SEQUENCE [LARGE SCALE GENOMIC DNA]</scope>
    <source>
        <strain evidence="15 16">DSM 3385</strain>
    </source>
</reference>
<sequence length="325" mass="35819">MKIGSLPLEGHTILAPLAGVTHLPFRRIVKECGVSLVCSEMVSAKGLLYNSAKTETLLRSSRDERPLSVQIFGAEAHAMAHAAEKISHRGDVDIIDINFGCSVRKVVKTGAGVALMKDWENARHILQAVRKVLTIPLTIKIRSGWDASGQQAIDIASMAQDCGVDAVTLHPRTAVQGFRGCADWDLIRLLKQHLTIPVIGNGDILTAHDGVRMMEKTGCDAVMVGRAAMGNPYIFSQIDALLDGKEMMCPTKEQQFNLMRNLVDVCVDGFGEVPACRMMRSRLVWFVKGWEGCSRFRRAITGIGSRREALEIIDTYEQELCSRTR</sequence>
<name>A0A1W2DAV3_9BACT</name>
<organism evidence="15 16">
    <name type="scientific">Desulfocicer vacuolatum DSM 3385</name>
    <dbReference type="NCBI Taxonomy" id="1121400"/>
    <lineage>
        <taxon>Bacteria</taxon>
        <taxon>Pseudomonadati</taxon>
        <taxon>Thermodesulfobacteriota</taxon>
        <taxon>Desulfobacteria</taxon>
        <taxon>Desulfobacterales</taxon>
        <taxon>Desulfobacteraceae</taxon>
        <taxon>Desulfocicer</taxon>
    </lineage>
</organism>